<evidence type="ECO:0000256" key="2">
    <source>
        <dbReference type="ARBA" id="ARBA00023270"/>
    </source>
</evidence>
<dbReference type="PROSITE" id="PS00666">
    <property type="entry name" value="DHDPS_2"/>
    <property type="match status" value="1"/>
</dbReference>
<gene>
    <name evidence="3" type="ORF">S01H1_39081</name>
</gene>
<sequence>MTVRMEGIIPPLVTPFAKDGSINENMFRRIINDVIGKGVHGVFVAGSQGEFFALERQERIRLFEVAVEEVNGKVPVYAGTAAVTTSETVLLTKAAEKSGCDAVSIISPFFITPNGQELYEYYKTAAEASNLPVLLYNNPARTGYGIPVDIIRKLTEIDNIIGMKDSSGNLTYVNEVLRTTGPDFHFFCGRDTVIFNVLTSGGSGAVSASANVAPKLIVDLYNHVKSGNYEA</sequence>
<dbReference type="Pfam" id="PF00701">
    <property type="entry name" value="DHDPS"/>
    <property type="match status" value="1"/>
</dbReference>
<dbReference type="GO" id="GO:0044281">
    <property type="term" value="P:small molecule metabolic process"/>
    <property type="evidence" value="ECO:0007669"/>
    <property type="project" value="UniProtKB-ARBA"/>
</dbReference>
<evidence type="ECO:0000313" key="3">
    <source>
        <dbReference type="EMBL" id="GAG10161.1"/>
    </source>
</evidence>
<keyword evidence="1" id="KW-0456">Lyase</keyword>
<feature type="non-terminal residue" evidence="3">
    <location>
        <position position="231"/>
    </location>
</feature>
<dbReference type="PANTHER" id="PTHR12128:SF66">
    <property type="entry name" value="4-HYDROXY-2-OXOGLUTARATE ALDOLASE, MITOCHONDRIAL"/>
    <property type="match status" value="1"/>
</dbReference>
<dbReference type="EMBL" id="BARS01024631">
    <property type="protein sequence ID" value="GAG10161.1"/>
    <property type="molecule type" value="Genomic_DNA"/>
</dbReference>
<dbReference type="Gene3D" id="3.20.20.70">
    <property type="entry name" value="Aldolase class I"/>
    <property type="match status" value="1"/>
</dbReference>
<dbReference type="CDD" id="cd00408">
    <property type="entry name" value="DHDPS-like"/>
    <property type="match status" value="1"/>
</dbReference>
<dbReference type="AlphaFoldDB" id="X0WBW1"/>
<proteinExistence type="predicted"/>
<dbReference type="InterPro" id="IPR013785">
    <property type="entry name" value="Aldolase_TIM"/>
</dbReference>
<dbReference type="PANTHER" id="PTHR12128">
    <property type="entry name" value="DIHYDRODIPICOLINATE SYNTHASE"/>
    <property type="match status" value="1"/>
</dbReference>
<dbReference type="InterPro" id="IPR002220">
    <property type="entry name" value="DapA-like"/>
</dbReference>
<name>X0WBW1_9ZZZZ</name>
<protein>
    <recommendedName>
        <fullName evidence="4">4-hydroxy-tetrahydrodipicolinate synthase</fullName>
    </recommendedName>
</protein>
<dbReference type="InterPro" id="IPR020625">
    <property type="entry name" value="Schiff_base-form_aldolases_AS"/>
</dbReference>
<dbReference type="GO" id="GO:0008840">
    <property type="term" value="F:4-hydroxy-tetrahydrodipicolinate synthase activity"/>
    <property type="evidence" value="ECO:0007669"/>
    <property type="project" value="TreeGrafter"/>
</dbReference>
<accession>X0WBW1</accession>
<evidence type="ECO:0008006" key="4">
    <source>
        <dbReference type="Google" id="ProtNLM"/>
    </source>
</evidence>
<comment type="caution">
    <text evidence="3">The sequence shown here is derived from an EMBL/GenBank/DDBJ whole genome shotgun (WGS) entry which is preliminary data.</text>
</comment>
<evidence type="ECO:0000256" key="1">
    <source>
        <dbReference type="ARBA" id="ARBA00023239"/>
    </source>
</evidence>
<dbReference type="PRINTS" id="PR00146">
    <property type="entry name" value="DHPICSNTHASE"/>
</dbReference>
<dbReference type="SUPFAM" id="SSF51569">
    <property type="entry name" value="Aldolase"/>
    <property type="match status" value="1"/>
</dbReference>
<keyword evidence="2" id="KW-0704">Schiff base</keyword>
<reference evidence="3" key="1">
    <citation type="journal article" date="2014" name="Front. Microbiol.">
        <title>High frequency of phylogenetically diverse reductive dehalogenase-homologous genes in deep subseafloor sedimentary metagenomes.</title>
        <authorList>
            <person name="Kawai M."/>
            <person name="Futagami T."/>
            <person name="Toyoda A."/>
            <person name="Takaki Y."/>
            <person name="Nishi S."/>
            <person name="Hori S."/>
            <person name="Arai W."/>
            <person name="Tsubouchi T."/>
            <person name="Morono Y."/>
            <person name="Uchiyama I."/>
            <person name="Ito T."/>
            <person name="Fujiyama A."/>
            <person name="Inagaki F."/>
            <person name="Takami H."/>
        </authorList>
    </citation>
    <scope>NUCLEOTIDE SEQUENCE</scope>
    <source>
        <strain evidence="3">Expedition CK06-06</strain>
    </source>
</reference>
<dbReference type="SMART" id="SM01130">
    <property type="entry name" value="DHDPS"/>
    <property type="match status" value="1"/>
</dbReference>
<organism evidence="3">
    <name type="scientific">marine sediment metagenome</name>
    <dbReference type="NCBI Taxonomy" id="412755"/>
    <lineage>
        <taxon>unclassified sequences</taxon>
        <taxon>metagenomes</taxon>
        <taxon>ecological metagenomes</taxon>
    </lineage>
</organism>